<comment type="caution">
    <text evidence="2">The sequence shown here is derived from an EMBL/GenBank/DDBJ whole genome shotgun (WGS) entry which is preliminary data.</text>
</comment>
<dbReference type="InterPro" id="IPR036291">
    <property type="entry name" value="NAD(P)-bd_dom_sf"/>
</dbReference>
<name>A0A0J6XUZ8_9ACTN</name>
<evidence type="ECO:0000259" key="1">
    <source>
        <dbReference type="Pfam" id="PF13460"/>
    </source>
</evidence>
<sequence>MSILVTGARGAVARGLVSLLAARGVPHRLASREPDTPETVRCDLGDPATFPGALAGVRSVFLYAEASAVDAFVKEAVTAGVEHVVLLSSSSVLAPGAAENPLAASHLAVEEALLASPLHTTLLRPGSFASNALGWAWSLKSGRPVHLPHPGAHCDPVHEADLAEAAFAVLTDPALGGRAYHLTGPHSLTFATQLAILGRVLGSPIPFEAVTAEQWKAEVGAYMSGAYADALLDYWAASDGLPVETTDAVEQLTGHPARTFETWCRDHAEAFRSQGAQAVSGDVRAAP</sequence>
<feature type="domain" description="NAD(P)-binding" evidence="1">
    <location>
        <begin position="7"/>
        <end position="173"/>
    </location>
</feature>
<dbReference type="Pfam" id="PF13460">
    <property type="entry name" value="NAD_binding_10"/>
    <property type="match status" value="1"/>
</dbReference>
<keyword evidence="3" id="KW-1185">Reference proteome</keyword>
<dbReference type="Proteomes" id="UP000035932">
    <property type="component" value="Unassembled WGS sequence"/>
</dbReference>
<dbReference type="Gene3D" id="3.40.50.720">
    <property type="entry name" value="NAD(P)-binding Rossmann-like Domain"/>
    <property type="match status" value="1"/>
</dbReference>
<dbReference type="InterPro" id="IPR051604">
    <property type="entry name" value="Ergot_Alk_Oxidoreductase"/>
</dbReference>
<organism evidence="2 3">
    <name type="scientific">Streptomyces roseus</name>
    <dbReference type="NCBI Taxonomy" id="66430"/>
    <lineage>
        <taxon>Bacteria</taxon>
        <taxon>Bacillati</taxon>
        <taxon>Actinomycetota</taxon>
        <taxon>Actinomycetes</taxon>
        <taxon>Kitasatosporales</taxon>
        <taxon>Streptomycetaceae</taxon>
        <taxon>Streptomyces</taxon>
    </lineage>
</organism>
<dbReference type="STRING" id="66430.ACS04_03335"/>
<protein>
    <submittedName>
        <fullName evidence="2">NmrA family transcriptional regulator</fullName>
    </submittedName>
</protein>
<dbReference type="PANTHER" id="PTHR43162">
    <property type="match status" value="1"/>
</dbReference>
<evidence type="ECO:0000313" key="3">
    <source>
        <dbReference type="Proteomes" id="UP000035932"/>
    </source>
</evidence>
<dbReference type="SUPFAM" id="SSF51735">
    <property type="entry name" value="NAD(P)-binding Rossmann-fold domains"/>
    <property type="match status" value="1"/>
</dbReference>
<accession>A0A0J6XUZ8</accession>
<evidence type="ECO:0000313" key="2">
    <source>
        <dbReference type="EMBL" id="KMO99244.1"/>
    </source>
</evidence>
<proteinExistence type="predicted"/>
<dbReference type="InterPro" id="IPR016040">
    <property type="entry name" value="NAD(P)-bd_dom"/>
</dbReference>
<dbReference type="AlphaFoldDB" id="A0A0J6XUZ8"/>
<dbReference type="RefSeq" id="WP_048474949.1">
    <property type="nucleotide sequence ID" value="NZ_JBIRUD010000004.1"/>
</dbReference>
<gene>
    <name evidence="2" type="ORF">ACS04_03335</name>
</gene>
<reference evidence="2 3" key="1">
    <citation type="submission" date="2015-06" db="EMBL/GenBank/DDBJ databases">
        <title>Recapitulation of the evolution of biosynthetic gene clusters reveals hidden chemical diversity on bacterial genomes.</title>
        <authorList>
            <person name="Cruz-Morales P."/>
            <person name="Martinez-Guerrero C."/>
            <person name="Morales-Escalante M.A."/>
            <person name="Yanez-Guerra L.A."/>
            <person name="Kopp J.F."/>
            <person name="Feldmann J."/>
            <person name="Ramos-Aboites H.E."/>
            <person name="Barona-Gomez F."/>
        </authorList>
    </citation>
    <scope>NUCLEOTIDE SEQUENCE [LARGE SCALE GENOMIC DNA]</scope>
    <source>
        <strain evidence="2 3">ATCC 31245</strain>
    </source>
</reference>
<dbReference type="PATRIC" id="fig|66430.4.peg.1996"/>
<dbReference type="OrthoDB" id="116343at2"/>
<dbReference type="EMBL" id="LFML01000013">
    <property type="protein sequence ID" value="KMO99244.1"/>
    <property type="molecule type" value="Genomic_DNA"/>
</dbReference>
<dbReference type="PANTHER" id="PTHR43162:SF1">
    <property type="entry name" value="PRESTALK A DIFFERENTIATION PROTEIN A"/>
    <property type="match status" value="1"/>
</dbReference>